<dbReference type="GO" id="GO:0008821">
    <property type="term" value="F:crossover junction DNA endonuclease activity"/>
    <property type="evidence" value="ECO:0007669"/>
    <property type="project" value="UniProtKB-UniRule"/>
</dbReference>
<dbReference type="Gene3D" id="3.40.1350.10">
    <property type="match status" value="1"/>
</dbReference>
<evidence type="ECO:0000313" key="13">
    <source>
        <dbReference type="Proteomes" id="UP000060778"/>
    </source>
</evidence>
<evidence type="ECO:0000256" key="2">
    <source>
        <dbReference type="ARBA" id="ARBA00022723"/>
    </source>
</evidence>
<keyword evidence="9 11" id="KW-0234">DNA repair</keyword>
<feature type="site" description="Transition state stabilizer" evidence="11">
    <location>
        <position position="54"/>
    </location>
</feature>
<feature type="binding site" evidence="11">
    <location>
        <position position="39"/>
    </location>
    <ligand>
        <name>Mg(2+)</name>
        <dbReference type="ChEBI" id="CHEBI:18420"/>
    </ligand>
</feature>
<keyword evidence="1 11" id="KW-0540">Nuclease</keyword>
<dbReference type="STRING" id="940295.EYM_04985"/>
<dbReference type="InterPro" id="IPR002732">
    <property type="entry name" value="Hjc"/>
</dbReference>
<keyword evidence="7 11" id="KW-0238">DNA-binding</keyword>
<dbReference type="RefSeq" id="WP_075049925.1">
    <property type="nucleotide sequence ID" value="NZ_CP006867.1"/>
</dbReference>
<name>A0A0U3FIU1_9CREN</name>
<evidence type="ECO:0000256" key="5">
    <source>
        <dbReference type="ARBA" id="ARBA00022801"/>
    </source>
</evidence>
<dbReference type="GO" id="GO:0003677">
    <property type="term" value="F:DNA binding"/>
    <property type="evidence" value="ECO:0007669"/>
    <property type="project" value="UniProtKB-KW"/>
</dbReference>
<keyword evidence="5 11" id="KW-0378">Hydrolase</keyword>
<dbReference type="EMBL" id="CP006867">
    <property type="protein sequence ID" value="ALU11814.1"/>
    <property type="molecule type" value="Genomic_DNA"/>
</dbReference>
<feature type="active site" evidence="11">
    <location>
        <position position="28"/>
    </location>
</feature>
<evidence type="ECO:0000256" key="3">
    <source>
        <dbReference type="ARBA" id="ARBA00022759"/>
    </source>
</evidence>
<keyword evidence="6 11" id="KW-0460">Magnesium</keyword>
<dbReference type="GO" id="GO:0006310">
    <property type="term" value="P:DNA recombination"/>
    <property type="evidence" value="ECO:0007669"/>
    <property type="project" value="UniProtKB-UniRule"/>
</dbReference>
<dbReference type="HAMAP" id="MF_01490">
    <property type="entry name" value="HJ_Resolv_Hjc"/>
    <property type="match status" value="1"/>
</dbReference>
<evidence type="ECO:0000256" key="7">
    <source>
        <dbReference type="ARBA" id="ARBA00023125"/>
    </source>
</evidence>
<evidence type="ECO:0000256" key="1">
    <source>
        <dbReference type="ARBA" id="ARBA00022722"/>
    </source>
</evidence>
<keyword evidence="4 11" id="KW-0227">DNA damage</keyword>
<dbReference type="InterPro" id="IPR014428">
    <property type="entry name" value="Hjc_arc"/>
</dbReference>
<dbReference type="Pfam" id="PF01870">
    <property type="entry name" value="Hjc"/>
    <property type="match status" value="1"/>
</dbReference>
<keyword evidence="8 11" id="KW-0233">DNA recombination</keyword>
<sequence length="152" mass="17398">MRSRTNYERQLAQLLYKRGWVVIRAPASGAKVKRYPYPDLVALKKGYAAAIEVKTSSEERTIYLPPKQVETLMVWKIRGGAEPWIAVKVLDGRGWRFFRAEDLERAQRSFKLVPQGGLTLDEFDRLSEAARTVPLTNFVTGDEERRLLSLDG</sequence>
<evidence type="ECO:0000313" key="12">
    <source>
        <dbReference type="EMBL" id="ALU11814.1"/>
    </source>
</evidence>
<dbReference type="GO" id="GO:0000287">
    <property type="term" value="F:magnesium ion binding"/>
    <property type="evidence" value="ECO:0007669"/>
    <property type="project" value="UniProtKB-UniRule"/>
</dbReference>
<proteinExistence type="inferred from homology"/>
<protein>
    <recommendedName>
        <fullName evidence="11">Crossover junction endodeoxyribonuclease Hjc</fullName>
        <shortName evidence="11">Hjc</shortName>
        <ecNumber evidence="11">3.1.21.10</ecNumber>
    </recommendedName>
    <alternativeName>
        <fullName evidence="11">Holliday junction resolvase Hjc</fullName>
    </alternativeName>
</protein>
<dbReference type="GeneID" id="30680382"/>
<dbReference type="OrthoDB" id="34330at2157"/>
<comment type="catalytic activity">
    <reaction evidence="10 11">
        <text>Endonucleolytic cleavage at a junction such as a reciprocal single-stranded crossover between two homologous DNA duplexes (Holliday junction).</text>
        <dbReference type="EC" id="3.1.21.10"/>
    </reaction>
</comment>
<dbReference type="PANTHER" id="PTHR39651:SF1">
    <property type="entry name" value="HOLLIDAY JUNCTION RESOLVASE HJC"/>
    <property type="match status" value="1"/>
</dbReference>
<keyword evidence="3 11" id="KW-0255">Endonuclease</keyword>
<dbReference type="KEGG" id="iis:EYM_04985"/>
<evidence type="ECO:0000256" key="10">
    <source>
        <dbReference type="ARBA" id="ARBA00029354"/>
    </source>
</evidence>
<dbReference type="InterPro" id="IPR011335">
    <property type="entry name" value="Restrct_endonuc-II-like"/>
</dbReference>
<dbReference type="Proteomes" id="UP000060778">
    <property type="component" value="Chromosome"/>
</dbReference>
<comment type="similarity">
    <text evidence="11">Belongs to the Holliday junction resolvase Hjc family.</text>
</comment>
<dbReference type="NCBIfam" id="NF040854">
    <property type="entry name" value="Hol_resolv_Hjc"/>
    <property type="match status" value="1"/>
</dbReference>
<dbReference type="InterPro" id="IPR011856">
    <property type="entry name" value="tRNA_endonuc-like_dom_sf"/>
</dbReference>
<dbReference type="EC" id="3.1.21.10" evidence="11"/>
<reference evidence="12 13" key="1">
    <citation type="submission" date="2013-11" db="EMBL/GenBank/DDBJ databases">
        <title>Comparative genomics of Ignicoccus.</title>
        <authorList>
            <person name="Podar M."/>
        </authorList>
    </citation>
    <scope>NUCLEOTIDE SEQUENCE [LARGE SCALE GENOMIC DNA]</scope>
    <source>
        <strain evidence="12 13">DSM 13165</strain>
    </source>
</reference>
<keyword evidence="2 11" id="KW-0479">Metal-binding</keyword>
<evidence type="ECO:0000256" key="11">
    <source>
        <dbReference type="HAMAP-Rule" id="MF_01490"/>
    </source>
</evidence>
<dbReference type="AlphaFoldDB" id="A0A0U3FIU1"/>
<evidence type="ECO:0000256" key="9">
    <source>
        <dbReference type="ARBA" id="ARBA00023204"/>
    </source>
</evidence>
<feature type="binding site" evidence="11">
    <location>
        <position position="8"/>
    </location>
    <ligand>
        <name>Mg(2+)</name>
        <dbReference type="ChEBI" id="CHEBI:18420"/>
    </ligand>
</feature>
<dbReference type="PANTHER" id="PTHR39651">
    <property type="entry name" value="HOLLIDAY JUNCTION RESOLVASE HJC"/>
    <property type="match status" value="1"/>
</dbReference>
<comment type="cofactor">
    <cofactor evidence="11">
        <name>Mg(2+)</name>
        <dbReference type="ChEBI" id="CHEBI:18420"/>
    </cofactor>
    <text evidence="11">Binds 1 Mg(2+) ion per subunit.</text>
</comment>
<keyword evidence="13" id="KW-1185">Reference proteome</keyword>
<organism evidence="12 13">
    <name type="scientific">Ignicoccus islandicus DSM 13165</name>
    <dbReference type="NCBI Taxonomy" id="940295"/>
    <lineage>
        <taxon>Archaea</taxon>
        <taxon>Thermoproteota</taxon>
        <taxon>Thermoprotei</taxon>
        <taxon>Desulfurococcales</taxon>
        <taxon>Desulfurococcaceae</taxon>
        <taxon>Ignicoccus</taxon>
    </lineage>
</organism>
<evidence type="ECO:0000256" key="4">
    <source>
        <dbReference type="ARBA" id="ARBA00022763"/>
    </source>
</evidence>
<feature type="binding site" evidence="11">
    <location>
        <position position="52"/>
    </location>
    <ligand>
        <name>Mg(2+)</name>
        <dbReference type="ChEBI" id="CHEBI:18420"/>
    </ligand>
</feature>
<dbReference type="GO" id="GO:0006281">
    <property type="term" value="P:DNA repair"/>
    <property type="evidence" value="ECO:0007669"/>
    <property type="project" value="UniProtKB-UniRule"/>
</dbReference>
<evidence type="ECO:0000256" key="6">
    <source>
        <dbReference type="ARBA" id="ARBA00022842"/>
    </source>
</evidence>
<accession>A0A0U3FIU1</accession>
<gene>
    <name evidence="11" type="primary">hjc</name>
    <name evidence="12" type="ORF">EYM_04985</name>
</gene>
<comment type="subunit">
    <text evidence="11">Homodimer.</text>
</comment>
<comment type="function">
    <text evidence="11">A structure-specific endonuclease that resolves Holliday junction (HJ) intermediates during genetic recombination. Cleaves 4-way DNA junctions introducing paired nicks in opposing strands, leaving a 5'-terminal phosphate and a 3'-terminal hydroxyl group that are subsequently ligated to produce recombinant products.</text>
</comment>
<evidence type="ECO:0000256" key="8">
    <source>
        <dbReference type="ARBA" id="ARBA00023172"/>
    </source>
</evidence>
<dbReference type="SUPFAM" id="SSF52980">
    <property type="entry name" value="Restriction endonuclease-like"/>
    <property type="match status" value="1"/>
</dbReference>